<comment type="caution">
    <text evidence="8">The sequence shown here is derived from an EMBL/GenBank/DDBJ whole genome shotgun (WGS) entry which is preliminary data.</text>
</comment>
<evidence type="ECO:0000256" key="2">
    <source>
        <dbReference type="ARBA" id="ARBA00022729"/>
    </source>
</evidence>
<evidence type="ECO:0000313" key="8">
    <source>
        <dbReference type="EMBL" id="KGE17209.1"/>
    </source>
</evidence>
<accession>A0A098M3U4</accession>
<comment type="similarity">
    <text evidence="1">Belongs to the thioredoxin family. DsbA subfamily.</text>
</comment>
<dbReference type="STRING" id="268407.PWYN_21480"/>
<dbReference type="PANTHER" id="PTHR13887:SF14">
    <property type="entry name" value="DISULFIDE BOND FORMATION PROTEIN D"/>
    <property type="match status" value="1"/>
</dbReference>
<protein>
    <submittedName>
        <fullName evidence="8">Disulfide dehydrogenase</fullName>
    </submittedName>
</protein>
<keyword evidence="5" id="KW-0676">Redox-active center</keyword>
<evidence type="ECO:0000256" key="1">
    <source>
        <dbReference type="ARBA" id="ARBA00005791"/>
    </source>
</evidence>
<keyword evidence="6" id="KW-1133">Transmembrane helix</keyword>
<dbReference type="GO" id="GO:0016491">
    <property type="term" value="F:oxidoreductase activity"/>
    <property type="evidence" value="ECO:0007669"/>
    <property type="project" value="UniProtKB-KW"/>
</dbReference>
<evidence type="ECO:0000256" key="6">
    <source>
        <dbReference type="SAM" id="Phobius"/>
    </source>
</evidence>
<organism evidence="8 9">
    <name type="scientific">Paenibacillus wynnii</name>
    <dbReference type="NCBI Taxonomy" id="268407"/>
    <lineage>
        <taxon>Bacteria</taxon>
        <taxon>Bacillati</taxon>
        <taxon>Bacillota</taxon>
        <taxon>Bacilli</taxon>
        <taxon>Bacillales</taxon>
        <taxon>Paenibacillaceae</taxon>
        <taxon>Paenibacillus</taxon>
    </lineage>
</organism>
<name>A0A098M3U4_9BACL</name>
<proteinExistence type="inferred from homology"/>
<reference evidence="8 9" key="2">
    <citation type="submission" date="2014-10" db="EMBL/GenBank/DDBJ databases">
        <title>Comparative genomics of the Paenibacillus odorifer group.</title>
        <authorList>
            <person name="Tsai Y.-C."/>
            <person name="Martin N."/>
            <person name="Korlach J."/>
            <person name="Wiedmann M."/>
        </authorList>
    </citation>
    <scope>NUCLEOTIDE SEQUENCE [LARGE SCALE GENOMIC DNA]</scope>
    <source>
        <strain evidence="8 9">DSM 18334</strain>
    </source>
</reference>
<dbReference type="PANTHER" id="PTHR13887">
    <property type="entry name" value="GLUTATHIONE S-TRANSFERASE KAPPA"/>
    <property type="match status" value="1"/>
</dbReference>
<dbReference type="RefSeq" id="WP_036655802.1">
    <property type="nucleotide sequence ID" value="NZ_JQCR01000003.1"/>
</dbReference>
<feature type="domain" description="Thioredoxin-like fold" evidence="7">
    <location>
        <begin position="72"/>
        <end position="238"/>
    </location>
</feature>
<feature type="transmembrane region" description="Helical" evidence="6">
    <location>
        <begin position="33"/>
        <end position="53"/>
    </location>
</feature>
<keyword evidence="9" id="KW-1185">Reference proteome</keyword>
<keyword evidence="6" id="KW-0812">Transmembrane</keyword>
<evidence type="ECO:0000256" key="5">
    <source>
        <dbReference type="ARBA" id="ARBA00023284"/>
    </source>
</evidence>
<dbReference type="InterPro" id="IPR012336">
    <property type="entry name" value="Thioredoxin-like_fold"/>
</dbReference>
<dbReference type="InterPro" id="IPR036249">
    <property type="entry name" value="Thioredoxin-like_sf"/>
</dbReference>
<dbReference type="Gene3D" id="3.40.30.10">
    <property type="entry name" value="Glutaredoxin"/>
    <property type="match status" value="1"/>
</dbReference>
<keyword evidence="2" id="KW-0732">Signal</keyword>
<evidence type="ECO:0000256" key="3">
    <source>
        <dbReference type="ARBA" id="ARBA00023002"/>
    </source>
</evidence>
<dbReference type="eggNOG" id="COG1651">
    <property type="taxonomic scope" value="Bacteria"/>
</dbReference>
<dbReference type="EMBL" id="JQCR01000003">
    <property type="protein sequence ID" value="KGE17209.1"/>
    <property type="molecule type" value="Genomic_DNA"/>
</dbReference>
<sequence length="247" mass="27756">MSPTKKNTTQAPNLSKQEKRIAAQARQKQKNRIFMISTIALVVILFAGLFYLASRESGSSKTAEFDYSSMPRLGKEDAPIKLVEFGDFKCPACADFTRLIKPQIVEDYVDQGKAALYFVNMSFIGPDSTTASLAALSVYHQNNEEFWKFYDAIYANQGVEAEEWATKDFLVNLAKQEKLSIDYDLLSKDIENKTYADELEQDNDLANENKVSKTPSLFVNGEKVLDPFNYEAIKQVIESADKAVANP</sequence>
<keyword evidence="4" id="KW-1015">Disulfide bond</keyword>
<reference evidence="8 9" key="1">
    <citation type="submission" date="2014-08" db="EMBL/GenBank/DDBJ databases">
        <authorList>
            <person name="den Bakker H.C."/>
        </authorList>
    </citation>
    <scope>NUCLEOTIDE SEQUENCE [LARGE SCALE GENOMIC DNA]</scope>
    <source>
        <strain evidence="8 9">DSM 18334</strain>
    </source>
</reference>
<evidence type="ECO:0000259" key="7">
    <source>
        <dbReference type="Pfam" id="PF13462"/>
    </source>
</evidence>
<keyword evidence="6" id="KW-0472">Membrane</keyword>
<keyword evidence="3" id="KW-0560">Oxidoreductase</keyword>
<gene>
    <name evidence="8" type="ORF">PWYN_21480</name>
</gene>
<dbReference type="OrthoDB" id="117402at2"/>
<evidence type="ECO:0000313" key="9">
    <source>
        <dbReference type="Proteomes" id="UP000029734"/>
    </source>
</evidence>
<dbReference type="Proteomes" id="UP000029734">
    <property type="component" value="Unassembled WGS sequence"/>
</dbReference>
<dbReference type="Pfam" id="PF13462">
    <property type="entry name" value="Thioredoxin_4"/>
    <property type="match status" value="1"/>
</dbReference>
<dbReference type="SUPFAM" id="SSF52833">
    <property type="entry name" value="Thioredoxin-like"/>
    <property type="match status" value="1"/>
</dbReference>
<dbReference type="AlphaFoldDB" id="A0A098M3U4"/>
<evidence type="ECO:0000256" key="4">
    <source>
        <dbReference type="ARBA" id="ARBA00023157"/>
    </source>
</evidence>